<keyword evidence="3" id="KW-0597">Phosphoprotein</keyword>
<evidence type="ECO:0000259" key="6">
    <source>
        <dbReference type="Pfam" id="PF15259"/>
    </source>
</evidence>
<dbReference type="InterPro" id="IPR026657">
    <property type="entry name" value="DDA3/GTSE-1"/>
</dbReference>
<proteinExistence type="predicted"/>
<feature type="region of interest" description="Disordered" evidence="5">
    <location>
        <begin position="327"/>
        <end position="347"/>
    </location>
</feature>
<evidence type="ECO:0000256" key="4">
    <source>
        <dbReference type="ARBA" id="ARBA00023212"/>
    </source>
</evidence>
<evidence type="ECO:0000313" key="8">
    <source>
        <dbReference type="Proteomes" id="UP001474421"/>
    </source>
</evidence>
<evidence type="ECO:0000256" key="2">
    <source>
        <dbReference type="ARBA" id="ARBA00022490"/>
    </source>
</evidence>
<dbReference type="EMBL" id="JAOTOJ010000003">
    <property type="protein sequence ID" value="KAK9404400.1"/>
    <property type="molecule type" value="Genomic_DNA"/>
</dbReference>
<keyword evidence="2" id="KW-0963">Cytoplasm</keyword>
<dbReference type="GO" id="GO:0000922">
    <property type="term" value="C:spindle pole"/>
    <property type="evidence" value="ECO:0007669"/>
    <property type="project" value="TreeGrafter"/>
</dbReference>
<sequence>MESSKDIKFITDETLDFELFSPLDGIDCCYRQEGESITCPLELNNKSVEQAVQLNILLEKNDGKAREPIPQWSPLTPMKLEEVMKEANLLAMQLEKCQLLEKQNISSETKLETVLEHKLLPPIRFLCAETESPQTSRRKTFNVKNSPLKALLPTVEPVSCLAQDSPKALLSKDRNPSSHLEDLPTPRRLQNTSYVCSADIPQAKLSEPKAMVKMTSGNKKLQATIRNSRIDKALVLPTTTKDQEPLLHLKPLPQTSIRKMLRKTEASAKNVSDQGSQVSSNKETVLAAQVKKKPIPQLRLLRTSPVKKIPVAPEKRVPLQKTNASQVKTMRGNGPNTQAISKPRGGSCQIQTRHTATSALASQLPVPKPINHTAAVLGRYAIPGKSSQFKPLSSETSGGQRSIKPTAMVGKKAAFQNEGLDSWVLKPHNTTSHYSNLGSEPERTDNLGRCLPFEDKAALVS</sequence>
<dbReference type="GO" id="GO:0007080">
    <property type="term" value="P:mitotic metaphase chromosome alignment"/>
    <property type="evidence" value="ECO:0007669"/>
    <property type="project" value="TreeGrafter"/>
</dbReference>
<evidence type="ECO:0000313" key="7">
    <source>
        <dbReference type="EMBL" id="KAK9404400.1"/>
    </source>
</evidence>
<dbReference type="PANTHER" id="PTHR21584:SF1">
    <property type="entry name" value="PROLINE_SERINE-RICH COILED-COIL PROTEIN 1"/>
    <property type="match status" value="1"/>
</dbReference>
<comment type="subcellular location">
    <subcellularLocation>
        <location evidence="1">Cytoplasm</location>
        <location evidence="1">Cytoskeleton</location>
    </subcellularLocation>
</comment>
<dbReference type="Pfam" id="PF15259">
    <property type="entry name" value="GTSE1_N"/>
    <property type="match status" value="1"/>
</dbReference>
<name>A0AAW1BRK5_CROAD</name>
<reference evidence="7 8" key="1">
    <citation type="journal article" date="2024" name="Proc. Natl. Acad. Sci. U.S.A.">
        <title>The genetic regulatory architecture and epigenomic basis for age-related changes in rattlesnake venom.</title>
        <authorList>
            <person name="Hogan M.P."/>
            <person name="Holding M.L."/>
            <person name="Nystrom G.S."/>
            <person name="Colston T.J."/>
            <person name="Bartlett D.A."/>
            <person name="Mason A.J."/>
            <person name="Ellsworth S.A."/>
            <person name="Rautsaw R.M."/>
            <person name="Lawrence K.C."/>
            <person name="Strickland J.L."/>
            <person name="He B."/>
            <person name="Fraser P."/>
            <person name="Margres M.J."/>
            <person name="Gilbert D.M."/>
            <person name="Gibbs H.L."/>
            <person name="Parkinson C.L."/>
            <person name="Rokyta D.R."/>
        </authorList>
    </citation>
    <scope>NUCLEOTIDE SEQUENCE [LARGE SCALE GENOMIC DNA]</scope>
    <source>
        <strain evidence="7">DRR0105</strain>
    </source>
</reference>
<protein>
    <submittedName>
        <fullName evidence="7">Proline/serine-rich coiled-coil protein 1</fullName>
    </submittedName>
</protein>
<dbReference type="Proteomes" id="UP001474421">
    <property type="component" value="Unassembled WGS sequence"/>
</dbReference>
<feature type="region of interest" description="Disordered" evidence="5">
    <location>
        <begin position="166"/>
        <end position="188"/>
    </location>
</feature>
<feature type="compositionally biased region" description="Polar residues" evidence="5">
    <location>
        <begin position="327"/>
        <end position="340"/>
    </location>
</feature>
<dbReference type="AlphaFoldDB" id="A0AAW1BRK5"/>
<feature type="domain" description="G2 and S phase-expressed protein 1 N-terminal" evidence="6">
    <location>
        <begin position="8"/>
        <end position="146"/>
    </location>
</feature>
<organism evidence="7 8">
    <name type="scientific">Crotalus adamanteus</name>
    <name type="common">Eastern diamondback rattlesnake</name>
    <dbReference type="NCBI Taxonomy" id="8729"/>
    <lineage>
        <taxon>Eukaryota</taxon>
        <taxon>Metazoa</taxon>
        <taxon>Chordata</taxon>
        <taxon>Craniata</taxon>
        <taxon>Vertebrata</taxon>
        <taxon>Euteleostomi</taxon>
        <taxon>Lepidosauria</taxon>
        <taxon>Squamata</taxon>
        <taxon>Bifurcata</taxon>
        <taxon>Unidentata</taxon>
        <taxon>Episquamata</taxon>
        <taxon>Toxicofera</taxon>
        <taxon>Serpentes</taxon>
        <taxon>Colubroidea</taxon>
        <taxon>Viperidae</taxon>
        <taxon>Crotalinae</taxon>
        <taxon>Crotalus</taxon>
    </lineage>
</organism>
<dbReference type="GO" id="GO:0008017">
    <property type="term" value="F:microtubule binding"/>
    <property type="evidence" value="ECO:0007669"/>
    <property type="project" value="TreeGrafter"/>
</dbReference>
<feature type="compositionally biased region" description="Basic and acidic residues" evidence="5">
    <location>
        <begin position="170"/>
        <end position="185"/>
    </location>
</feature>
<keyword evidence="8" id="KW-1185">Reference proteome</keyword>
<evidence type="ECO:0000256" key="1">
    <source>
        <dbReference type="ARBA" id="ARBA00004245"/>
    </source>
</evidence>
<dbReference type="PANTHER" id="PTHR21584">
    <property type="entry name" value="DIFFERENTIAL DISPLAY AND ACTIVATED BY P53 DDA3 /G2 S PHASE EXPRESSED 1"/>
    <property type="match status" value="1"/>
</dbReference>
<evidence type="ECO:0000256" key="5">
    <source>
        <dbReference type="SAM" id="MobiDB-lite"/>
    </source>
</evidence>
<evidence type="ECO:0000256" key="3">
    <source>
        <dbReference type="ARBA" id="ARBA00022553"/>
    </source>
</evidence>
<comment type="caution">
    <text evidence="7">The sequence shown here is derived from an EMBL/GenBank/DDBJ whole genome shotgun (WGS) entry which is preliminary data.</text>
</comment>
<dbReference type="GO" id="GO:0005876">
    <property type="term" value="C:spindle microtubule"/>
    <property type="evidence" value="ECO:0007669"/>
    <property type="project" value="TreeGrafter"/>
</dbReference>
<keyword evidence="4" id="KW-0206">Cytoskeleton</keyword>
<dbReference type="InterPro" id="IPR032768">
    <property type="entry name" value="GTSE1_N"/>
</dbReference>
<gene>
    <name evidence="7" type="ORF">NXF25_009227</name>
</gene>
<accession>A0AAW1BRK5</accession>